<keyword evidence="5" id="KW-0067">ATP-binding</keyword>
<dbReference type="SMART" id="SM00490">
    <property type="entry name" value="HELICc"/>
    <property type="match status" value="1"/>
</dbReference>
<dbReference type="GO" id="GO:0005524">
    <property type="term" value="F:ATP binding"/>
    <property type="evidence" value="ECO:0007669"/>
    <property type="project" value="UniProtKB-KW"/>
</dbReference>
<dbReference type="Pfam" id="PF07717">
    <property type="entry name" value="OB_NTP_bind"/>
    <property type="match status" value="1"/>
</dbReference>
<evidence type="ECO:0000256" key="2">
    <source>
        <dbReference type="ARBA" id="ARBA00022741"/>
    </source>
</evidence>
<dbReference type="GO" id="GO:0003724">
    <property type="term" value="F:RNA helicase activity"/>
    <property type="evidence" value="ECO:0007669"/>
    <property type="project" value="UniProtKB-EC"/>
</dbReference>
<evidence type="ECO:0000256" key="6">
    <source>
        <dbReference type="ARBA" id="ARBA00047984"/>
    </source>
</evidence>
<dbReference type="InterPro" id="IPR011545">
    <property type="entry name" value="DEAD/DEAH_box_helicase_dom"/>
</dbReference>
<proteinExistence type="predicted"/>
<organism evidence="11 12">
    <name type="scientific">Linum trigynum</name>
    <dbReference type="NCBI Taxonomy" id="586398"/>
    <lineage>
        <taxon>Eukaryota</taxon>
        <taxon>Viridiplantae</taxon>
        <taxon>Streptophyta</taxon>
        <taxon>Embryophyta</taxon>
        <taxon>Tracheophyta</taxon>
        <taxon>Spermatophyta</taxon>
        <taxon>Magnoliopsida</taxon>
        <taxon>eudicotyledons</taxon>
        <taxon>Gunneridae</taxon>
        <taxon>Pentapetalae</taxon>
        <taxon>rosids</taxon>
        <taxon>fabids</taxon>
        <taxon>Malpighiales</taxon>
        <taxon>Linaceae</taxon>
        <taxon>Linum</taxon>
    </lineage>
</organism>
<dbReference type="InterPro" id="IPR001650">
    <property type="entry name" value="Helicase_C-like"/>
</dbReference>
<dbReference type="Pfam" id="PF00271">
    <property type="entry name" value="Helicase_C"/>
    <property type="match status" value="1"/>
</dbReference>
<dbReference type="Proteomes" id="UP001497516">
    <property type="component" value="Chromosome 7"/>
</dbReference>
<feature type="domain" description="Helicase ATP-binding" evidence="9">
    <location>
        <begin position="300"/>
        <end position="466"/>
    </location>
</feature>
<keyword evidence="7" id="KW-0175">Coiled coil</keyword>
<dbReference type="PANTHER" id="PTHR18934:SF81">
    <property type="entry name" value="ATP-DEPENDENT RNA HELICASE DEAH11, CHLOROPLASTIC-RELATED"/>
    <property type="match status" value="1"/>
</dbReference>
<gene>
    <name evidence="11" type="ORF">LTRI10_LOCUS40285</name>
</gene>
<evidence type="ECO:0000256" key="7">
    <source>
        <dbReference type="SAM" id="Coils"/>
    </source>
</evidence>
<dbReference type="PROSITE" id="PS51194">
    <property type="entry name" value="HELICASE_CTER"/>
    <property type="match status" value="1"/>
</dbReference>
<comment type="catalytic activity">
    <reaction evidence="6">
        <text>ATP + H2O = ADP + phosphate + H(+)</text>
        <dbReference type="Rhea" id="RHEA:13065"/>
        <dbReference type="ChEBI" id="CHEBI:15377"/>
        <dbReference type="ChEBI" id="CHEBI:15378"/>
        <dbReference type="ChEBI" id="CHEBI:30616"/>
        <dbReference type="ChEBI" id="CHEBI:43474"/>
        <dbReference type="ChEBI" id="CHEBI:456216"/>
        <dbReference type="EC" id="3.6.4.13"/>
    </reaction>
</comment>
<evidence type="ECO:0000313" key="12">
    <source>
        <dbReference type="Proteomes" id="UP001497516"/>
    </source>
</evidence>
<dbReference type="FunFam" id="3.40.50.300:FF:002114">
    <property type="entry name" value="ATP-dependent RNA helicase DEAH12 chloroplastic"/>
    <property type="match status" value="1"/>
</dbReference>
<evidence type="ECO:0000256" key="1">
    <source>
        <dbReference type="ARBA" id="ARBA00012552"/>
    </source>
</evidence>
<dbReference type="SMART" id="SM00487">
    <property type="entry name" value="DEXDc"/>
    <property type="match status" value="1"/>
</dbReference>
<dbReference type="InterPro" id="IPR027417">
    <property type="entry name" value="P-loop_NTPase"/>
</dbReference>
<feature type="region of interest" description="Disordered" evidence="8">
    <location>
        <begin position="1"/>
        <end position="63"/>
    </location>
</feature>
<keyword evidence="3" id="KW-0378">Hydrolase</keyword>
<dbReference type="Pfam" id="PF00270">
    <property type="entry name" value="DEAD"/>
    <property type="match status" value="1"/>
</dbReference>
<dbReference type="FunFam" id="1.20.120.1080:FF:000033">
    <property type="entry name" value="RBR-type E3 ubiquitin transferase"/>
    <property type="match status" value="1"/>
</dbReference>
<evidence type="ECO:0000256" key="4">
    <source>
        <dbReference type="ARBA" id="ARBA00022806"/>
    </source>
</evidence>
<dbReference type="CDD" id="cd17917">
    <property type="entry name" value="DEXHc_RHA-like"/>
    <property type="match status" value="1"/>
</dbReference>
<dbReference type="AlphaFoldDB" id="A0AAV2FQ74"/>
<dbReference type="GO" id="GO:0003723">
    <property type="term" value="F:RNA binding"/>
    <property type="evidence" value="ECO:0007669"/>
    <property type="project" value="TreeGrafter"/>
</dbReference>
<keyword evidence="12" id="KW-1185">Reference proteome</keyword>
<dbReference type="Pfam" id="PF21010">
    <property type="entry name" value="HA2_C"/>
    <property type="match status" value="1"/>
</dbReference>
<reference evidence="11 12" key="1">
    <citation type="submission" date="2024-04" db="EMBL/GenBank/DDBJ databases">
        <authorList>
            <person name="Fracassetti M."/>
        </authorList>
    </citation>
    <scope>NUCLEOTIDE SEQUENCE [LARGE SCALE GENOMIC DNA]</scope>
</reference>
<dbReference type="GO" id="GO:0016787">
    <property type="term" value="F:hydrolase activity"/>
    <property type="evidence" value="ECO:0007669"/>
    <property type="project" value="UniProtKB-KW"/>
</dbReference>
<evidence type="ECO:0000256" key="8">
    <source>
        <dbReference type="SAM" id="MobiDB-lite"/>
    </source>
</evidence>
<name>A0AAV2FQ74_9ROSI</name>
<dbReference type="SUPFAM" id="SSF52540">
    <property type="entry name" value="P-loop containing nucleoside triphosphate hydrolases"/>
    <property type="match status" value="1"/>
</dbReference>
<accession>A0AAV2FQ74</accession>
<dbReference type="InterPro" id="IPR007502">
    <property type="entry name" value="Helicase-assoc_dom"/>
</dbReference>
<sequence length="902" mass="101341">MSRPYNATARRFPQPPGNIAGQRPPTRYQQKPNPFYRNPNNNYSSGSYQSPHRELSSRPPTTRLPSNFVISLLPDGTDPNSHKIPDITSLISECAAPSCRRSVFSTGSVAASIHFSAWDQARSCMAKLWERRLNGDHCLTPDLRSHVMVPSDSEELRRELGAVFADHVKSLVAGEEVGKLKLEVESKRGEIDEVSRQLKAKKGVRFDLYTELSNKKDALVAELEVTEKRLDEFMAAMRCILKYIGGGKLEEPAAETKGVDVEPFLLQGEVDWVKIHRLILREIRRLQDGLPIYAHRREILARIRDSQIMVLIGETGSGKSTQLVQFLADAGIGSSETVICTQPRKIATISIADRVKGECHGCYKDSNSIIAYPTFSSDQPFGSKVIYATDHCLLQHFMNDRNLPGISCIVIDEAHERSSNTDLLLALIKCLLLDQTRDLRLVIMSATADANQLSDYFFGCDVFHVSGRSFPVDLKYISSDSEASTSAWGPIAPYVQEVVKTSKEIHRSEKEGTILAFLTSQQEVEWACENFQAPLAVAFPLHGKLSFEDQFRIFQDFPGKRKVIFATNLAETSLTIPGLKYVVDSGMVKESRFEPGRGMSMLKVLRILALGIKNISEFDFIDAPSHQAIDMAIRNLVQLGAIRQSRGSYYELTDEGRYFVKLGIEPRLGKLVLYCFRHRLGKEGLALAAVMANASSIFCRVGTKDDKIKADCLKVQFCHSSGDLFTMLSVFKEWEALPRDHRSKWCWDNSINAKSMRRCQEAVKEMEESLRRELDIIVPSLWLWSPHKSAGHDKHLKWAIVSALVENVAMYSGYDQLGYQVAMTGQTVRLHPSCSLQMFAEKPSWVVFGELLSTVHDYLVCVTAFDFESLPSLDPPPLFDFHNMDCQKLRSKKMTGFGTLLL</sequence>
<dbReference type="InterPro" id="IPR002464">
    <property type="entry name" value="DNA/RNA_helicase_DEAH_CS"/>
</dbReference>
<feature type="coiled-coil region" evidence="7">
    <location>
        <begin position="177"/>
        <end position="236"/>
    </location>
</feature>
<keyword evidence="4" id="KW-0347">Helicase</keyword>
<dbReference type="CDD" id="cd18791">
    <property type="entry name" value="SF2_C_RHA"/>
    <property type="match status" value="1"/>
</dbReference>
<dbReference type="PROSITE" id="PS00690">
    <property type="entry name" value="DEAH_ATP_HELICASE"/>
    <property type="match status" value="1"/>
</dbReference>
<dbReference type="Gene3D" id="3.40.50.300">
    <property type="entry name" value="P-loop containing nucleotide triphosphate hydrolases"/>
    <property type="match status" value="2"/>
</dbReference>
<dbReference type="EMBL" id="OZ034820">
    <property type="protein sequence ID" value="CAL1400137.1"/>
    <property type="molecule type" value="Genomic_DNA"/>
</dbReference>
<dbReference type="InterPro" id="IPR011709">
    <property type="entry name" value="DEAD-box_helicase_OB_fold"/>
</dbReference>
<keyword evidence="2" id="KW-0547">Nucleotide-binding</keyword>
<dbReference type="PANTHER" id="PTHR18934">
    <property type="entry name" value="ATP-DEPENDENT RNA HELICASE"/>
    <property type="match status" value="1"/>
</dbReference>
<evidence type="ECO:0000313" key="11">
    <source>
        <dbReference type="EMBL" id="CAL1400137.1"/>
    </source>
</evidence>
<protein>
    <recommendedName>
        <fullName evidence="1">RNA helicase</fullName>
        <ecNumber evidence="1">3.6.4.13</ecNumber>
    </recommendedName>
</protein>
<evidence type="ECO:0000259" key="10">
    <source>
        <dbReference type="PROSITE" id="PS51194"/>
    </source>
</evidence>
<dbReference type="PROSITE" id="PS51192">
    <property type="entry name" value="HELICASE_ATP_BIND_1"/>
    <property type="match status" value="1"/>
</dbReference>
<feature type="compositionally biased region" description="Low complexity" evidence="8">
    <location>
        <begin position="32"/>
        <end position="43"/>
    </location>
</feature>
<dbReference type="EC" id="3.6.4.13" evidence="1"/>
<evidence type="ECO:0000259" key="9">
    <source>
        <dbReference type="PROSITE" id="PS51192"/>
    </source>
</evidence>
<dbReference type="SMART" id="SM00847">
    <property type="entry name" value="HA2"/>
    <property type="match status" value="1"/>
</dbReference>
<dbReference type="InterPro" id="IPR014001">
    <property type="entry name" value="Helicase_ATP-bd"/>
</dbReference>
<feature type="domain" description="Helicase C-terminal" evidence="10">
    <location>
        <begin position="493"/>
        <end position="656"/>
    </location>
</feature>
<evidence type="ECO:0000256" key="3">
    <source>
        <dbReference type="ARBA" id="ARBA00022801"/>
    </source>
</evidence>
<evidence type="ECO:0000256" key="5">
    <source>
        <dbReference type="ARBA" id="ARBA00022840"/>
    </source>
</evidence>
<dbReference type="Gene3D" id="1.20.120.1080">
    <property type="match status" value="1"/>
</dbReference>